<protein>
    <submittedName>
        <fullName evidence="2">tRNA (Adenosine(37)-N6)-threonylcarbamoyltransferase complex dimerization subunit type 1 TsaB</fullName>
    </submittedName>
</protein>
<dbReference type="GO" id="GO:0005829">
    <property type="term" value="C:cytosol"/>
    <property type="evidence" value="ECO:0007669"/>
    <property type="project" value="TreeGrafter"/>
</dbReference>
<dbReference type="InterPro" id="IPR043129">
    <property type="entry name" value="ATPase_NBD"/>
</dbReference>
<dbReference type="Pfam" id="PF00814">
    <property type="entry name" value="TsaD"/>
    <property type="match status" value="1"/>
</dbReference>
<organism evidence="2 3">
    <name type="scientific">Trueperella pecoris</name>
    <dbReference type="NCBI Taxonomy" id="2733571"/>
    <lineage>
        <taxon>Bacteria</taxon>
        <taxon>Bacillati</taxon>
        <taxon>Actinomycetota</taxon>
        <taxon>Actinomycetes</taxon>
        <taxon>Actinomycetales</taxon>
        <taxon>Actinomycetaceae</taxon>
        <taxon>Trueperella</taxon>
    </lineage>
</organism>
<gene>
    <name evidence="2" type="primary">tsaB</name>
    <name evidence="2" type="ORF">INS88_07350</name>
</gene>
<dbReference type="GO" id="GO:0002949">
    <property type="term" value="P:tRNA threonylcarbamoyladenosine modification"/>
    <property type="evidence" value="ECO:0007669"/>
    <property type="project" value="InterPro"/>
</dbReference>
<dbReference type="EMBL" id="CP063213">
    <property type="protein sequence ID" value="QOR45096.1"/>
    <property type="molecule type" value="Genomic_DNA"/>
</dbReference>
<dbReference type="PANTHER" id="PTHR11735:SF11">
    <property type="entry name" value="TRNA THREONYLCARBAMOYLADENOSINE BIOSYNTHESIS PROTEIN TSAB"/>
    <property type="match status" value="1"/>
</dbReference>
<proteinExistence type="predicted"/>
<keyword evidence="2" id="KW-0808">Transferase</keyword>
<evidence type="ECO:0000313" key="2">
    <source>
        <dbReference type="EMBL" id="QOR45096.1"/>
    </source>
</evidence>
<dbReference type="NCBIfam" id="TIGR03725">
    <property type="entry name" value="T6A_YeaZ"/>
    <property type="match status" value="1"/>
</dbReference>
<evidence type="ECO:0000313" key="3">
    <source>
        <dbReference type="Proteomes" id="UP000595053"/>
    </source>
</evidence>
<dbReference type="SUPFAM" id="SSF53067">
    <property type="entry name" value="Actin-like ATPase domain"/>
    <property type="match status" value="2"/>
</dbReference>
<accession>A0A8A5U2M6</accession>
<dbReference type="InterPro" id="IPR022496">
    <property type="entry name" value="T6A_TsaB"/>
</dbReference>
<dbReference type="InterPro" id="IPR000905">
    <property type="entry name" value="Gcp-like_dom"/>
</dbReference>
<reference evidence="2 3" key="1">
    <citation type="submission" date="2020-10" db="EMBL/GenBank/DDBJ databases">
        <title>Trueperella pecoris sp. nov. isolated from bovine and porcine specimens.</title>
        <authorList>
            <person name="Schoenecker L."/>
            <person name="Schnydrig P."/>
            <person name="Brodard I."/>
            <person name="Thomann A."/>
            <person name="Hemphill A."/>
            <person name="Rodriguez-Campos S."/>
            <person name="Perreten V."/>
            <person name="Jores J."/>
            <person name="Kittl S."/>
        </authorList>
    </citation>
    <scope>NUCLEOTIDE SEQUENCE [LARGE SCALE GENOMIC DNA]</scope>
    <source>
        <strain evidence="2 3">15A0121</strain>
    </source>
</reference>
<accession>A0A7M1QT97</accession>
<sequence length="222" mass="23636">MDFLTIDSSTGIEVGVCRSEMGHYRQLAAASSASTREHAEQLTPLIRTVVDQAGIARPDAIVVGTGPGAFTGLRAGLVTARTLARAWNVPLYGLSTLEILGLAAADRGAQEVVAMIDARRKEVYAMRVRPMGADDVAVIVAADVMAPADLADQLRHEPAIIAAMSADLYPELDGVAERAIVMPTPVVMARLAESRRARAEAGEEIDLGAEPQYLRRPDIHGQ</sequence>
<dbReference type="GO" id="GO:0016740">
    <property type="term" value="F:transferase activity"/>
    <property type="evidence" value="ECO:0007669"/>
    <property type="project" value="UniProtKB-KW"/>
</dbReference>
<name>A0A7M1QT97_9ACTO</name>
<dbReference type="PANTHER" id="PTHR11735">
    <property type="entry name" value="TRNA N6-ADENOSINE THREONYLCARBAMOYLTRANSFERASE"/>
    <property type="match status" value="1"/>
</dbReference>
<evidence type="ECO:0000259" key="1">
    <source>
        <dbReference type="Pfam" id="PF00814"/>
    </source>
</evidence>
<dbReference type="AlphaFoldDB" id="A0A7M1QT97"/>
<feature type="domain" description="Gcp-like" evidence="1">
    <location>
        <begin position="34"/>
        <end position="138"/>
    </location>
</feature>
<dbReference type="Proteomes" id="UP000595053">
    <property type="component" value="Chromosome"/>
</dbReference>
<keyword evidence="3" id="KW-1185">Reference proteome</keyword>
<dbReference type="Gene3D" id="3.30.420.40">
    <property type="match status" value="2"/>
</dbReference>
<dbReference type="RefSeq" id="WP_197550841.1">
    <property type="nucleotide sequence ID" value="NZ_CP063213.1"/>
</dbReference>